<accession>H6L6L6</accession>
<dbReference type="STRING" id="984262.SGRA_2534"/>
<dbReference type="eggNOG" id="COG4447">
    <property type="taxonomic scope" value="Bacteria"/>
</dbReference>
<dbReference type="Proteomes" id="UP000007519">
    <property type="component" value="Chromosome"/>
</dbReference>
<feature type="domain" description="Secretion system C-terminal sorting" evidence="2">
    <location>
        <begin position="604"/>
        <end position="682"/>
    </location>
</feature>
<evidence type="ECO:0000313" key="4">
    <source>
        <dbReference type="Proteomes" id="UP000007519"/>
    </source>
</evidence>
<name>H6L6L6_SAPGL</name>
<reference evidence="3 4" key="1">
    <citation type="journal article" date="2012" name="Stand. Genomic Sci.">
        <title>Complete genome sequencing and analysis of Saprospira grandis str. Lewin, a predatory marine bacterium.</title>
        <authorList>
            <person name="Saw J.H."/>
            <person name="Yuryev A."/>
            <person name="Kanbe M."/>
            <person name="Hou S."/>
            <person name="Young A.G."/>
            <person name="Aizawa S."/>
            <person name="Alam M."/>
        </authorList>
    </citation>
    <scope>NUCLEOTIDE SEQUENCE [LARGE SCALE GENOMIC DNA]</scope>
    <source>
        <strain evidence="3 4">Lewin</strain>
    </source>
</reference>
<dbReference type="InterPro" id="IPR026444">
    <property type="entry name" value="Secre_tail"/>
</dbReference>
<sequence>MNWTNTLSLLGAFCLFFSPLMAQKTVQFRISQVYSNVDDMDGWGSGDSDPQWDFEITDAFGTSDDDDREFSGTNCPGWRTINNTFFSETYDCEIPSFTFVWRGFENDGFGSDANTGYRTISIPVASLNLNQTSFTTINTYTATASGDPCGSGSTVTWRITLQYRITGGDLCKDECSDPYVLPTAPEYECNGTQSTMSLNVPIRAREPADASQNSYSTAGISCDIDGSSPEDVWVRTTIPDSSGGVIIQFENNGGCSGFACYTNIAYAWYTSSNGSCSGLQYRGCDAVSCFIGCSDGEIRVDGRANEDVWVRIWEEDDQGFDITINQIQPIAPADRCYTAMPLSTLGCNYQATSDASGPYAEPDISSWTAGAHPGGICQDGDSDPGTNTVWSSNENMVWYTFDHTGGPFNIAVDNMLCTGGAAAAQIAVFSNSGTAASPSCDLASETGYGCSVGVGAVQLNIASLPPGNFVLVVDGNAGAQCDWVFREAINGPLLPIQLKEFDLEYKEASNSAKLNWELEYEEDQEGFLVQRSFDAIDFEDIDFIPAYGTAELDSQYEYIDQDLPQAQVLYYRFRQEMTDGSYRHTNIKSITPVQESGVSMVQELYPNPAQDAINIPFHTVSSDKITIQLYDMNGRLVKDVLQSQQFEAGYHLKQVDINDLPNGVYVLRFSAGQNTVMKRFVVQK</sequence>
<evidence type="ECO:0000259" key="2">
    <source>
        <dbReference type="Pfam" id="PF18962"/>
    </source>
</evidence>
<dbReference type="KEGG" id="sgn:SGRA_2534"/>
<dbReference type="RefSeq" id="WP_015692874.1">
    <property type="nucleotide sequence ID" value="NC_016940.1"/>
</dbReference>
<dbReference type="Pfam" id="PF18962">
    <property type="entry name" value="Por_Secre_tail"/>
    <property type="match status" value="1"/>
</dbReference>
<dbReference type="AlphaFoldDB" id="H6L6L6"/>
<feature type="chain" id="PRO_5003603981" evidence="1">
    <location>
        <begin position="23"/>
        <end position="684"/>
    </location>
</feature>
<keyword evidence="1" id="KW-0732">Signal</keyword>
<evidence type="ECO:0000313" key="3">
    <source>
        <dbReference type="EMBL" id="AFC25262.1"/>
    </source>
</evidence>
<dbReference type="EMBL" id="CP002831">
    <property type="protein sequence ID" value="AFC25262.1"/>
    <property type="molecule type" value="Genomic_DNA"/>
</dbReference>
<dbReference type="NCBIfam" id="TIGR04183">
    <property type="entry name" value="Por_Secre_tail"/>
    <property type="match status" value="1"/>
</dbReference>
<keyword evidence="4" id="KW-1185">Reference proteome</keyword>
<protein>
    <submittedName>
        <fullName evidence="3">Lipoprotein</fullName>
    </submittedName>
</protein>
<gene>
    <name evidence="3" type="ordered locus">SGRA_2534</name>
</gene>
<proteinExistence type="predicted"/>
<evidence type="ECO:0000256" key="1">
    <source>
        <dbReference type="SAM" id="SignalP"/>
    </source>
</evidence>
<feature type="signal peptide" evidence="1">
    <location>
        <begin position="1"/>
        <end position="22"/>
    </location>
</feature>
<keyword evidence="3" id="KW-0449">Lipoprotein</keyword>
<dbReference type="HOGENOM" id="CLU_402185_0_0_10"/>
<dbReference type="OrthoDB" id="1488710at2"/>
<organism evidence="3 4">
    <name type="scientific">Saprospira grandis (strain Lewin)</name>
    <dbReference type="NCBI Taxonomy" id="984262"/>
    <lineage>
        <taxon>Bacteria</taxon>
        <taxon>Pseudomonadati</taxon>
        <taxon>Bacteroidota</taxon>
        <taxon>Saprospiria</taxon>
        <taxon>Saprospirales</taxon>
        <taxon>Saprospiraceae</taxon>
        <taxon>Saprospira</taxon>
    </lineage>
</organism>